<keyword evidence="1" id="KW-1133">Transmembrane helix</keyword>
<accession>A0A1Y6CDZ3</accession>
<dbReference type="GO" id="GO:0042910">
    <property type="term" value="F:xenobiotic transmembrane transporter activity"/>
    <property type="evidence" value="ECO:0007669"/>
    <property type="project" value="TreeGrafter"/>
</dbReference>
<dbReference type="SUPFAM" id="SSF82714">
    <property type="entry name" value="Multidrug efflux transporter AcrB TolC docking domain, DN and DC subdomains"/>
    <property type="match status" value="2"/>
</dbReference>
<gene>
    <name evidence="2" type="ORF">SAMN06296036_11924</name>
</gene>
<evidence type="ECO:0000313" key="2">
    <source>
        <dbReference type="EMBL" id="SMF57854.1"/>
    </source>
</evidence>
<reference evidence="3" key="1">
    <citation type="submission" date="2017-04" db="EMBL/GenBank/DDBJ databases">
        <authorList>
            <person name="Varghese N."/>
            <person name="Submissions S."/>
        </authorList>
    </citation>
    <scope>NUCLEOTIDE SEQUENCE [LARGE SCALE GENOMIC DNA]</scope>
    <source>
        <strain evidence="3">RKEM611</strain>
    </source>
</reference>
<dbReference type="PRINTS" id="PR00702">
    <property type="entry name" value="ACRIFLAVINRP"/>
</dbReference>
<feature type="transmembrane region" description="Helical" evidence="1">
    <location>
        <begin position="366"/>
        <end position="386"/>
    </location>
</feature>
<feature type="transmembrane region" description="Helical" evidence="1">
    <location>
        <begin position="463"/>
        <end position="487"/>
    </location>
</feature>
<dbReference type="SUPFAM" id="SSF82866">
    <property type="entry name" value="Multidrug efflux transporter AcrB transmembrane domain"/>
    <property type="match status" value="2"/>
</dbReference>
<dbReference type="EMBL" id="FWZT01000019">
    <property type="protein sequence ID" value="SMF57854.1"/>
    <property type="molecule type" value="Genomic_DNA"/>
</dbReference>
<feature type="transmembrane region" description="Helical" evidence="1">
    <location>
        <begin position="525"/>
        <end position="542"/>
    </location>
</feature>
<evidence type="ECO:0000313" key="3">
    <source>
        <dbReference type="Proteomes" id="UP000192907"/>
    </source>
</evidence>
<dbReference type="SUPFAM" id="SSF82693">
    <property type="entry name" value="Multidrug efflux transporter AcrB pore domain, PN1, PN2, PC1 and PC2 subdomains"/>
    <property type="match status" value="1"/>
</dbReference>
<sequence length="1026" mass="114445">MQSLLSYFSQNHRLTNLLFGLVLLGGILSWFHIKKEEMPEFESNSIRISASYPGANAADVERLVIFEIEKRLRGLSGIETISSEAGTGSASISVSLLNNLDDKQVVLQSIREAALDAPLPDRVRETISFRQFKTSEKAIMDISLSHSEAHLLNFEDRRMVQDQARSLENMLVASPLISSVSQRGFLEQEIQILVEPTKLEQFEIPISQIAASIRNNNIRLPAGALEDTGETKVTIQSELDQVEKFENLTVSSNFGGRNIRLKDVAKVLRIFQKTRSIQKVNGHEAVIINIRKSVDADITEAQEAVLKILDQFKQSRKNAKLKIIALDDESYVISNRLKIIASNGIVGFLLILICLLLFLDLRSGIWVAMGIPFSLCFTLIISNYLGFTVNNVTLAAVIIVLGIVVDDAIIVAENVSRKKSLGLSELDASVEGTKQVMLPIIASILTTCVAFVPFYFFEGRFSSFVLYIPSIVIIMLMGSLLESTLILPSHLQGWKLKEQKEAGHWFFKFEERFAKLLKIVLRFRAIYVLVFIGILAGSVYIFQNKLKFVLFPQDENSEIFIRATAKDAQNAIETAELSRKIESMVLQDEGLVVGIRSSIGQSRRGRQSLANSISYRIELTAKEERAESSESISDRWATKLKEMTEFTKARVIKGRFGFSSGSPLEIMIQSNRDGERHEIAQLVKAELDKIEGVHNSEIEAPLLEDTYEIDFRKDRMAQLNLDPKTIAESIRIFVEGQILYTLPEGDQEIEVRLTNSVDSRKKIEQLLEKHIGNSAGYLVPLREVIEVKKLQKPASISRVDYQRTTMVYGDLKPGSKLTSLEVAEMLESGPFPRILEEHPNSIITFRGEVEESRKSSSGFSTSILMAVVMIYTILILLFNSFTTPFLILAAIPFGIAGVILAFFFHQKASFGFFAVVGAIGMSGVVINDSIVLISTFKENLSWQLDGLFDDIARISSTRLRAVLVTTITTVAGLFPTAYGLGGYDAMLAEMMLAMGWGLLFGTTITLGLVPVLFSFYASIRIRLSRS</sequence>
<dbReference type="STRING" id="1513793.SAMN06296036_11924"/>
<keyword evidence="1" id="KW-0812">Transmembrane</keyword>
<dbReference type="PANTHER" id="PTHR32063:SF33">
    <property type="entry name" value="RND SUPERFAMILY EFFLUX PUMP PERMEASE COMPONENT"/>
    <property type="match status" value="1"/>
</dbReference>
<evidence type="ECO:0000256" key="1">
    <source>
        <dbReference type="SAM" id="Phobius"/>
    </source>
</evidence>
<protein>
    <submittedName>
        <fullName evidence="2">Multidrug efflux pump subunit AcrB</fullName>
    </submittedName>
</protein>
<name>A0A1Y6CDZ3_9BACT</name>
<feature type="transmembrane region" description="Helical" evidence="1">
    <location>
        <begin position="961"/>
        <end position="981"/>
    </location>
</feature>
<dbReference type="GO" id="GO:0005886">
    <property type="term" value="C:plasma membrane"/>
    <property type="evidence" value="ECO:0007669"/>
    <property type="project" value="TreeGrafter"/>
</dbReference>
<dbReference type="AlphaFoldDB" id="A0A1Y6CDZ3"/>
<dbReference type="PANTHER" id="PTHR32063">
    <property type="match status" value="1"/>
</dbReference>
<feature type="transmembrane region" description="Helical" evidence="1">
    <location>
        <begin position="859"/>
        <end position="878"/>
    </location>
</feature>
<dbReference type="Gene3D" id="3.30.2090.10">
    <property type="entry name" value="Multidrug efflux transporter AcrB TolC docking domain, DN and DC subdomains"/>
    <property type="match status" value="2"/>
</dbReference>
<keyword evidence="1" id="KW-0472">Membrane</keyword>
<dbReference type="Gene3D" id="3.30.70.1430">
    <property type="entry name" value="Multidrug efflux transporter AcrB pore domain"/>
    <property type="match status" value="2"/>
</dbReference>
<dbReference type="Gene3D" id="3.30.70.1320">
    <property type="entry name" value="Multidrug efflux transporter AcrB pore domain like"/>
    <property type="match status" value="1"/>
</dbReference>
<feature type="transmembrane region" description="Helical" evidence="1">
    <location>
        <begin position="339"/>
        <end position="359"/>
    </location>
</feature>
<dbReference type="InterPro" id="IPR001036">
    <property type="entry name" value="Acrflvin-R"/>
</dbReference>
<feature type="transmembrane region" description="Helical" evidence="1">
    <location>
        <begin position="14"/>
        <end position="33"/>
    </location>
</feature>
<feature type="transmembrane region" description="Helical" evidence="1">
    <location>
        <begin position="392"/>
        <end position="415"/>
    </location>
</feature>
<organism evidence="2 3">
    <name type="scientific">Pseudobacteriovorax antillogorgiicola</name>
    <dbReference type="NCBI Taxonomy" id="1513793"/>
    <lineage>
        <taxon>Bacteria</taxon>
        <taxon>Pseudomonadati</taxon>
        <taxon>Bdellovibrionota</taxon>
        <taxon>Oligoflexia</taxon>
        <taxon>Oligoflexales</taxon>
        <taxon>Pseudobacteriovoracaceae</taxon>
        <taxon>Pseudobacteriovorax</taxon>
    </lineage>
</organism>
<feature type="transmembrane region" description="Helical" evidence="1">
    <location>
        <begin position="436"/>
        <end position="457"/>
    </location>
</feature>
<keyword evidence="3" id="KW-1185">Reference proteome</keyword>
<dbReference type="InterPro" id="IPR027463">
    <property type="entry name" value="AcrB_DN_DC_subdom"/>
</dbReference>
<feature type="transmembrane region" description="Helical" evidence="1">
    <location>
        <begin position="910"/>
        <end position="933"/>
    </location>
</feature>
<dbReference type="Gene3D" id="3.30.70.1440">
    <property type="entry name" value="Multidrug efflux transporter AcrB pore domain"/>
    <property type="match status" value="1"/>
</dbReference>
<feature type="transmembrane region" description="Helical" evidence="1">
    <location>
        <begin position="885"/>
        <end position="904"/>
    </location>
</feature>
<dbReference type="RefSeq" id="WP_159455542.1">
    <property type="nucleotide sequence ID" value="NZ_FWZT01000019.1"/>
</dbReference>
<feature type="transmembrane region" description="Helical" evidence="1">
    <location>
        <begin position="993"/>
        <end position="1017"/>
    </location>
</feature>
<dbReference type="Gene3D" id="1.20.1640.10">
    <property type="entry name" value="Multidrug efflux transporter AcrB transmembrane domain"/>
    <property type="match status" value="2"/>
</dbReference>
<dbReference type="Pfam" id="PF00873">
    <property type="entry name" value="ACR_tran"/>
    <property type="match status" value="1"/>
</dbReference>
<proteinExistence type="predicted"/>
<dbReference type="Proteomes" id="UP000192907">
    <property type="component" value="Unassembled WGS sequence"/>
</dbReference>